<dbReference type="EMBL" id="JAUEDM010000002">
    <property type="protein sequence ID" value="KAK3324856.1"/>
    <property type="molecule type" value="Genomic_DNA"/>
</dbReference>
<gene>
    <name evidence="9" type="ORF">B0H66DRAFT_573178</name>
</gene>
<comment type="caution">
    <text evidence="9">The sequence shown here is derived from an EMBL/GenBank/DDBJ whole genome shotgun (WGS) entry which is preliminary data.</text>
</comment>
<feature type="transmembrane region" description="Helical" evidence="7">
    <location>
        <begin position="135"/>
        <end position="159"/>
    </location>
</feature>
<feature type="transmembrane region" description="Helical" evidence="7">
    <location>
        <begin position="106"/>
        <end position="123"/>
    </location>
</feature>
<evidence type="ECO:0000256" key="6">
    <source>
        <dbReference type="SAM" id="MobiDB-lite"/>
    </source>
</evidence>
<dbReference type="Pfam" id="PF00083">
    <property type="entry name" value="Sugar_tr"/>
    <property type="match status" value="1"/>
</dbReference>
<dbReference type="InterPro" id="IPR036259">
    <property type="entry name" value="MFS_trans_sf"/>
</dbReference>
<feature type="transmembrane region" description="Helical" evidence="7">
    <location>
        <begin position="264"/>
        <end position="285"/>
    </location>
</feature>
<dbReference type="PROSITE" id="PS00217">
    <property type="entry name" value="SUGAR_TRANSPORT_2"/>
    <property type="match status" value="1"/>
</dbReference>
<evidence type="ECO:0000256" key="5">
    <source>
        <dbReference type="ARBA" id="ARBA00023136"/>
    </source>
</evidence>
<evidence type="ECO:0000256" key="1">
    <source>
        <dbReference type="ARBA" id="ARBA00004141"/>
    </source>
</evidence>
<comment type="subcellular location">
    <subcellularLocation>
        <location evidence="1">Membrane</location>
        <topology evidence="1">Multi-pass membrane protein</topology>
    </subcellularLocation>
</comment>
<dbReference type="GO" id="GO:0022857">
    <property type="term" value="F:transmembrane transporter activity"/>
    <property type="evidence" value="ECO:0007669"/>
    <property type="project" value="InterPro"/>
</dbReference>
<feature type="transmembrane region" description="Helical" evidence="7">
    <location>
        <begin position="460"/>
        <end position="483"/>
    </location>
</feature>
<keyword evidence="5 7" id="KW-0472">Membrane</keyword>
<dbReference type="InterPro" id="IPR005828">
    <property type="entry name" value="MFS_sugar_transport-like"/>
</dbReference>
<feature type="transmembrane region" description="Helical" evidence="7">
    <location>
        <begin position="179"/>
        <end position="203"/>
    </location>
</feature>
<feature type="transmembrane region" description="Helical" evidence="7">
    <location>
        <begin position="224"/>
        <end position="244"/>
    </location>
</feature>
<dbReference type="Proteomes" id="UP001283341">
    <property type="component" value="Unassembled WGS sequence"/>
</dbReference>
<feature type="transmembrane region" description="Helical" evidence="7">
    <location>
        <begin position="490"/>
        <end position="513"/>
    </location>
</feature>
<reference evidence="9" key="2">
    <citation type="submission" date="2023-06" db="EMBL/GenBank/DDBJ databases">
        <authorList>
            <consortium name="Lawrence Berkeley National Laboratory"/>
            <person name="Haridas S."/>
            <person name="Hensen N."/>
            <person name="Bonometti L."/>
            <person name="Westerberg I."/>
            <person name="Brannstrom I.O."/>
            <person name="Guillou S."/>
            <person name="Cros-Aarteil S."/>
            <person name="Calhoun S."/>
            <person name="Kuo A."/>
            <person name="Mondo S."/>
            <person name="Pangilinan J."/>
            <person name="Riley R."/>
            <person name="Labutti K."/>
            <person name="Andreopoulos B."/>
            <person name="Lipzen A."/>
            <person name="Chen C."/>
            <person name="Yanf M."/>
            <person name="Daum C."/>
            <person name="Ng V."/>
            <person name="Clum A."/>
            <person name="Steindorff A."/>
            <person name="Ohm R."/>
            <person name="Martin F."/>
            <person name="Silar P."/>
            <person name="Natvig D."/>
            <person name="Lalanne C."/>
            <person name="Gautier V."/>
            <person name="Ament-Velasquez S.L."/>
            <person name="Kruys A."/>
            <person name="Hutchinson M.I."/>
            <person name="Powell A.J."/>
            <person name="Barry K."/>
            <person name="Miller A.N."/>
            <person name="Grigoriev I.V."/>
            <person name="Debuchy R."/>
            <person name="Gladieux P."/>
            <person name="Thoren M.H."/>
            <person name="Johannesson H."/>
        </authorList>
    </citation>
    <scope>NUCLEOTIDE SEQUENCE</scope>
    <source>
        <strain evidence="9">CBS 118394</strain>
    </source>
</reference>
<proteinExistence type="predicted"/>
<protein>
    <submittedName>
        <fullName evidence="9">Major facilitator superfamily domain-containing protein</fullName>
    </submittedName>
</protein>
<feature type="transmembrane region" description="Helical" evidence="7">
    <location>
        <begin position="557"/>
        <end position="576"/>
    </location>
</feature>
<organism evidence="9 10">
    <name type="scientific">Apodospora peruviana</name>
    <dbReference type="NCBI Taxonomy" id="516989"/>
    <lineage>
        <taxon>Eukaryota</taxon>
        <taxon>Fungi</taxon>
        <taxon>Dikarya</taxon>
        <taxon>Ascomycota</taxon>
        <taxon>Pezizomycotina</taxon>
        <taxon>Sordariomycetes</taxon>
        <taxon>Sordariomycetidae</taxon>
        <taxon>Sordariales</taxon>
        <taxon>Lasiosphaeriaceae</taxon>
        <taxon>Apodospora</taxon>
    </lineage>
</organism>
<name>A0AAE0M9Z1_9PEZI</name>
<dbReference type="PROSITE" id="PS50850">
    <property type="entry name" value="MFS"/>
    <property type="match status" value="1"/>
</dbReference>
<reference evidence="9" key="1">
    <citation type="journal article" date="2023" name="Mol. Phylogenet. Evol.">
        <title>Genome-scale phylogeny and comparative genomics of the fungal order Sordariales.</title>
        <authorList>
            <person name="Hensen N."/>
            <person name="Bonometti L."/>
            <person name="Westerberg I."/>
            <person name="Brannstrom I.O."/>
            <person name="Guillou S."/>
            <person name="Cros-Aarteil S."/>
            <person name="Calhoun S."/>
            <person name="Haridas S."/>
            <person name="Kuo A."/>
            <person name="Mondo S."/>
            <person name="Pangilinan J."/>
            <person name="Riley R."/>
            <person name="LaButti K."/>
            <person name="Andreopoulos B."/>
            <person name="Lipzen A."/>
            <person name="Chen C."/>
            <person name="Yan M."/>
            <person name="Daum C."/>
            <person name="Ng V."/>
            <person name="Clum A."/>
            <person name="Steindorff A."/>
            <person name="Ohm R.A."/>
            <person name="Martin F."/>
            <person name="Silar P."/>
            <person name="Natvig D.O."/>
            <person name="Lalanne C."/>
            <person name="Gautier V."/>
            <person name="Ament-Velasquez S.L."/>
            <person name="Kruys A."/>
            <person name="Hutchinson M.I."/>
            <person name="Powell A.J."/>
            <person name="Barry K."/>
            <person name="Miller A.N."/>
            <person name="Grigoriev I.V."/>
            <person name="Debuchy R."/>
            <person name="Gladieux P."/>
            <person name="Hiltunen Thoren M."/>
            <person name="Johannesson H."/>
        </authorList>
    </citation>
    <scope>NUCLEOTIDE SEQUENCE</scope>
    <source>
        <strain evidence="9">CBS 118394</strain>
    </source>
</reference>
<dbReference type="GO" id="GO:0016020">
    <property type="term" value="C:membrane"/>
    <property type="evidence" value="ECO:0007669"/>
    <property type="project" value="UniProtKB-SubCell"/>
</dbReference>
<dbReference type="AlphaFoldDB" id="A0AAE0M9Z1"/>
<feature type="transmembrane region" description="Helical" evidence="7">
    <location>
        <begin position="588"/>
        <end position="607"/>
    </location>
</feature>
<evidence type="ECO:0000256" key="3">
    <source>
        <dbReference type="ARBA" id="ARBA00022692"/>
    </source>
</evidence>
<keyword evidence="4 7" id="KW-1133">Transmembrane helix</keyword>
<dbReference type="PANTHER" id="PTHR23511:SF34">
    <property type="entry name" value="SYNAPTIC VESICLE GLYCOPROTEIN 2"/>
    <property type="match status" value="1"/>
</dbReference>
<evidence type="ECO:0000259" key="8">
    <source>
        <dbReference type="PROSITE" id="PS50850"/>
    </source>
</evidence>
<keyword evidence="10" id="KW-1185">Reference proteome</keyword>
<feature type="region of interest" description="Disordered" evidence="6">
    <location>
        <begin position="1"/>
        <end position="23"/>
    </location>
</feature>
<sequence length="684" mass="74791">MSQSHETDQPTPANTRNKPPPQWTRGFWSTFWRDPAHDARYMAPGPQKLNKVLEIIDSGKFNWKVYAVAASGFLASSYSLFATNVIKPAWYFVYKPCGRLNHDAGLAIDEVTLVGTAVGMLLGGHLADLWGRKKLYGLELATLIIATFGVVMASEGFMVTTSDDSNNNPASSSMDFYDWIVWWRFLLGIGIGAEYPLSAIIAAEWSSTKSRGRMLAGVYAMQAFARLLAPAVGLAAVGIARSLGRLPADNMDPDSNMSRLEIDKIWRATTGVVLIPAAIAVIFRLQIPETARFHSGIQGDIPKAIRSALHLYPQRKGSAAEVEVAKYLKERRATENNGGSAGSNKETDGGDTRHWYRKWFGGATKYLCNTRAGSDLVVISLLWLMMDILWYGISMESPAALATLWHDPSSSSSSAVAAGSSSSAERRAAAVTTQHCPEYDSWRTDPDQTKTISQILEQNAIRSMLVVSIGSLLGNFALVCIIDRFRRKRILIVTFVFLGVLFAITGSTLYASFQAGQSHLVTIIFFGVMHFFFTVGPKTVILILAVELFPTVYRGSFYGVAAATGKVGAITIRAIVGRTGNSEMALANRLLGFVGVSVLAALLCCLLPDVQRDAGTTQVEDGMESMSEEEDNSDTEQRESAESTPQQGQRTSTTSLWRAFIRPLENKTLEEIEPVLEVRVGYPS</sequence>
<feature type="transmembrane region" description="Helical" evidence="7">
    <location>
        <begin position="519"/>
        <end position="545"/>
    </location>
</feature>
<dbReference type="PANTHER" id="PTHR23511">
    <property type="entry name" value="SYNAPTIC VESICLE GLYCOPROTEIN 2"/>
    <property type="match status" value="1"/>
</dbReference>
<feature type="domain" description="Major facilitator superfamily (MFS) profile" evidence="8">
    <location>
        <begin position="65"/>
        <end position="612"/>
    </location>
</feature>
<evidence type="ECO:0000256" key="2">
    <source>
        <dbReference type="ARBA" id="ARBA00022448"/>
    </source>
</evidence>
<dbReference type="InterPro" id="IPR005829">
    <property type="entry name" value="Sugar_transporter_CS"/>
</dbReference>
<feature type="region of interest" description="Disordered" evidence="6">
    <location>
        <begin position="617"/>
        <end position="655"/>
    </location>
</feature>
<evidence type="ECO:0000256" key="7">
    <source>
        <dbReference type="SAM" id="Phobius"/>
    </source>
</evidence>
<feature type="transmembrane region" description="Helical" evidence="7">
    <location>
        <begin position="376"/>
        <end position="393"/>
    </location>
</feature>
<dbReference type="Pfam" id="PF07690">
    <property type="entry name" value="MFS_1"/>
    <property type="match status" value="1"/>
</dbReference>
<dbReference type="InterPro" id="IPR020846">
    <property type="entry name" value="MFS_dom"/>
</dbReference>
<keyword evidence="2" id="KW-0813">Transport</keyword>
<feature type="compositionally biased region" description="Polar residues" evidence="6">
    <location>
        <begin position="642"/>
        <end position="655"/>
    </location>
</feature>
<keyword evidence="3 7" id="KW-0812">Transmembrane</keyword>
<accession>A0AAE0M9Z1</accession>
<evidence type="ECO:0000256" key="4">
    <source>
        <dbReference type="ARBA" id="ARBA00022989"/>
    </source>
</evidence>
<dbReference type="SUPFAM" id="SSF103473">
    <property type="entry name" value="MFS general substrate transporter"/>
    <property type="match status" value="1"/>
</dbReference>
<evidence type="ECO:0000313" key="9">
    <source>
        <dbReference type="EMBL" id="KAK3324856.1"/>
    </source>
</evidence>
<dbReference type="Gene3D" id="1.20.1250.20">
    <property type="entry name" value="MFS general substrate transporter like domains"/>
    <property type="match status" value="2"/>
</dbReference>
<evidence type="ECO:0000313" key="10">
    <source>
        <dbReference type="Proteomes" id="UP001283341"/>
    </source>
</evidence>
<feature type="compositionally biased region" description="Acidic residues" evidence="6">
    <location>
        <begin position="621"/>
        <end position="634"/>
    </location>
</feature>
<feature type="transmembrane region" description="Helical" evidence="7">
    <location>
        <begin position="65"/>
        <end position="86"/>
    </location>
</feature>
<dbReference type="InterPro" id="IPR011701">
    <property type="entry name" value="MFS"/>
</dbReference>